<dbReference type="PATRIC" id="fig|47500.8.peg.6298"/>
<dbReference type="Gene3D" id="1.20.1250.20">
    <property type="entry name" value="MFS general substrate transporter like domains"/>
    <property type="match status" value="2"/>
</dbReference>
<dbReference type="InterPro" id="IPR050189">
    <property type="entry name" value="MFS_Efflux_Transporters"/>
</dbReference>
<evidence type="ECO:0000256" key="3">
    <source>
        <dbReference type="ARBA" id="ARBA00022475"/>
    </source>
</evidence>
<dbReference type="Proteomes" id="UP000182836">
    <property type="component" value="Unassembled WGS sequence"/>
</dbReference>
<organism evidence="9 11">
    <name type="scientific">Aneurinibacillus migulanus</name>
    <name type="common">Bacillus migulanus</name>
    <dbReference type="NCBI Taxonomy" id="47500"/>
    <lineage>
        <taxon>Bacteria</taxon>
        <taxon>Bacillati</taxon>
        <taxon>Bacillota</taxon>
        <taxon>Bacilli</taxon>
        <taxon>Bacillales</taxon>
        <taxon>Paenibacillaceae</taxon>
        <taxon>Aneurinibacillus group</taxon>
        <taxon>Aneurinibacillus</taxon>
    </lineage>
</organism>
<accession>A0A0D1WN44</accession>
<dbReference type="CDD" id="cd17324">
    <property type="entry name" value="MFS_NepI_like"/>
    <property type="match status" value="1"/>
</dbReference>
<feature type="transmembrane region" description="Helical" evidence="7">
    <location>
        <begin position="95"/>
        <end position="116"/>
    </location>
</feature>
<gene>
    <name evidence="9" type="ORF">AF333_16325</name>
    <name evidence="10" type="ORF">SAMN04487909_11810</name>
</gene>
<dbReference type="EMBL" id="FNED01000018">
    <property type="protein sequence ID" value="SDJ44769.1"/>
    <property type="molecule type" value="Genomic_DNA"/>
</dbReference>
<dbReference type="PANTHER" id="PTHR43124">
    <property type="entry name" value="PURINE EFFLUX PUMP PBUE"/>
    <property type="match status" value="1"/>
</dbReference>
<feature type="transmembrane region" description="Helical" evidence="7">
    <location>
        <begin position="357"/>
        <end position="374"/>
    </location>
</feature>
<keyword evidence="2" id="KW-0813">Transport</keyword>
<evidence type="ECO:0000313" key="11">
    <source>
        <dbReference type="Proteomes" id="UP000037269"/>
    </source>
</evidence>
<dbReference type="AlphaFoldDB" id="A0A0D1WN44"/>
<dbReference type="InterPro" id="IPR020846">
    <property type="entry name" value="MFS_dom"/>
</dbReference>
<feature type="transmembrane region" description="Helical" evidence="7">
    <location>
        <begin position="128"/>
        <end position="150"/>
    </location>
</feature>
<evidence type="ECO:0000313" key="9">
    <source>
        <dbReference type="EMBL" id="KON96814.1"/>
    </source>
</evidence>
<feature type="transmembrane region" description="Helical" evidence="7">
    <location>
        <begin position="156"/>
        <end position="178"/>
    </location>
</feature>
<dbReference type="STRING" id="47500.AF333_16325"/>
<reference evidence="10 12" key="2">
    <citation type="submission" date="2016-10" db="EMBL/GenBank/DDBJ databases">
        <authorList>
            <person name="de Groot N.N."/>
        </authorList>
    </citation>
    <scope>NUCLEOTIDE SEQUENCE [LARGE SCALE GENOMIC DNA]</scope>
    <source>
        <strain evidence="10 12">DSM 2895</strain>
    </source>
</reference>
<evidence type="ECO:0000313" key="12">
    <source>
        <dbReference type="Proteomes" id="UP000182836"/>
    </source>
</evidence>
<keyword evidence="3" id="KW-1003">Cell membrane</keyword>
<feature type="domain" description="Major facilitator superfamily (MFS) profile" evidence="8">
    <location>
        <begin position="4"/>
        <end position="379"/>
    </location>
</feature>
<evidence type="ECO:0000259" key="8">
    <source>
        <dbReference type="PROSITE" id="PS50850"/>
    </source>
</evidence>
<dbReference type="GO" id="GO:0022857">
    <property type="term" value="F:transmembrane transporter activity"/>
    <property type="evidence" value="ECO:0007669"/>
    <property type="project" value="InterPro"/>
</dbReference>
<protein>
    <submittedName>
        <fullName evidence="10">MFS transporter, DHA1 family, putative efflux transporter</fullName>
    </submittedName>
    <submittedName>
        <fullName evidence="9">Major facilitator transporter</fullName>
    </submittedName>
</protein>
<dbReference type="InterPro" id="IPR011701">
    <property type="entry name" value="MFS"/>
</dbReference>
<reference evidence="9 11" key="1">
    <citation type="submission" date="2015-07" db="EMBL/GenBank/DDBJ databases">
        <title>Fjat-14205 dsm 2895.</title>
        <authorList>
            <person name="Liu B."/>
            <person name="Wang J."/>
            <person name="Zhu Y."/>
            <person name="Liu G."/>
            <person name="Chen Q."/>
            <person name="Chen Z."/>
            <person name="Lan J."/>
            <person name="Che J."/>
            <person name="Ge C."/>
            <person name="Shi H."/>
            <person name="Pan Z."/>
            <person name="Liu X."/>
        </authorList>
    </citation>
    <scope>NUCLEOTIDE SEQUENCE [LARGE SCALE GENOMIC DNA]</scope>
    <source>
        <strain evidence="9 11">DSM 2895</strain>
    </source>
</reference>
<feature type="transmembrane region" description="Helical" evidence="7">
    <location>
        <begin position="291"/>
        <end position="310"/>
    </location>
</feature>
<evidence type="ECO:0000256" key="1">
    <source>
        <dbReference type="ARBA" id="ARBA00004651"/>
    </source>
</evidence>
<dbReference type="PANTHER" id="PTHR43124:SF10">
    <property type="entry name" value="PURINE EFFLUX PUMP PBUE"/>
    <property type="match status" value="1"/>
</dbReference>
<keyword evidence="6 7" id="KW-0472">Membrane</keyword>
<dbReference type="PROSITE" id="PS50850">
    <property type="entry name" value="MFS"/>
    <property type="match status" value="1"/>
</dbReference>
<dbReference type="InterPro" id="IPR036259">
    <property type="entry name" value="MFS_trans_sf"/>
</dbReference>
<evidence type="ECO:0000256" key="7">
    <source>
        <dbReference type="SAM" id="Phobius"/>
    </source>
</evidence>
<evidence type="ECO:0000256" key="2">
    <source>
        <dbReference type="ARBA" id="ARBA00022448"/>
    </source>
</evidence>
<name>A0A0D1WN44_ANEMI</name>
<keyword evidence="11" id="KW-1185">Reference proteome</keyword>
<dbReference type="OrthoDB" id="2727100at2"/>
<evidence type="ECO:0000256" key="6">
    <source>
        <dbReference type="ARBA" id="ARBA00023136"/>
    </source>
</evidence>
<feature type="transmembrane region" description="Helical" evidence="7">
    <location>
        <begin position="267"/>
        <end position="285"/>
    </location>
</feature>
<dbReference type="Pfam" id="PF07690">
    <property type="entry name" value="MFS_1"/>
    <property type="match status" value="1"/>
</dbReference>
<evidence type="ECO:0000256" key="4">
    <source>
        <dbReference type="ARBA" id="ARBA00022692"/>
    </source>
</evidence>
<feature type="transmembrane region" description="Helical" evidence="7">
    <location>
        <begin position="43"/>
        <end position="63"/>
    </location>
</feature>
<dbReference type="RefSeq" id="WP_043063408.1">
    <property type="nucleotide sequence ID" value="NZ_BJOA01000249.1"/>
</dbReference>
<dbReference type="SUPFAM" id="SSF103473">
    <property type="entry name" value="MFS general substrate transporter"/>
    <property type="match status" value="1"/>
</dbReference>
<dbReference type="GeneID" id="42306737"/>
<comment type="subcellular location">
    <subcellularLocation>
        <location evidence="1">Cell membrane</location>
        <topology evidence="1">Multi-pass membrane protein</topology>
    </subcellularLocation>
</comment>
<keyword evidence="5 7" id="KW-1133">Transmembrane helix</keyword>
<keyword evidence="4 7" id="KW-0812">Transmembrane</keyword>
<feature type="transmembrane region" description="Helical" evidence="7">
    <location>
        <begin position="234"/>
        <end position="255"/>
    </location>
</feature>
<dbReference type="EMBL" id="LGUG01000004">
    <property type="protein sequence ID" value="KON96814.1"/>
    <property type="molecule type" value="Genomic_DNA"/>
</dbReference>
<dbReference type="GO" id="GO:0005886">
    <property type="term" value="C:plasma membrane"/>
    <property type="evidence" value="ECO:0007669"/>
    <property type="project" value="UniProtKB-SubCell"/>
</dbReference>
<evidence type="ECO:0000256" key="5">
    <source>
        <dbReference type="ARBA" id="ARBA00022989"/>
    </source>
</evidence>
<proteinExistence type="predicted"/>
<feature type="transmembrane region" description="Helical" evidence="7">
    <location>
        <begin position="199"/>
        <end position="222"/>
    </location>
</feature>
<dbReference type="Proteomes" id="UP000037269">
    <property type="component" value="Unassembled WGS sequence"/>
</dbReference>
<feature type="transmembrane region" description="Helical" evidence="7">
    <location>
        <begin position="331"/>
        <end position="351"/>
    </location>
</feature>
<sequence>MNYRVYLLAFTAFAAGLDENIIVGTLSFIASDLHVSVSAAGQLTSIFSIFFAICAPFLLSWTASLERRKLLQWTLFIFAISNIVAAMSTSYSLLFVIRIVSAASCSLIIVLATTIATSIVPDSHKGRAIGFVFMGISGSLALGVPFGVLLSNFFSWRAPFVCISMLAFYLALFIPLALPRIAPKPTVPLKKYWLQLKNMKMLSGQFISVLMIGGHFTLFAYLTPYVQQELQISGNIMSLVLLFFGVAAISGGYLGGWLSDCLGPRQAVVLIPSLFLVFLFSLPFMTRSLYLFLPFMMIWSCLSWTISPAVQNYLIHSDPTNGDVSIGMNTSAMHVGVTVGSGIGGLVISWGSIDWNPWVGSLIVVLSILCALYSTSRKSIIEENVWREG</sequence>
<feature type="transmembrane region" description="Helical" evidence="7">
    <location>
        <begin position="70"/>
        <end position="89"/>
    </location>
</feature>
<evidence type="ECO:0000313" key="10">
    <source>
        <dbReference type="EMBL" id="SDJ44769.1"/>
    </source>
</evidence>